<accession>A0A380FV93</accession>
<organism evidence="8 10">
    <name type="scientific">Staphylococcus petrasii</name>
    <dbReference type="NCBI Taxonomy" id="1276936"/>
    <lineage>
        <taxon>Bacteria</taxon>
        <taxon>Bacillati</taxon>
        <taxon>Bacillota</taxon>
        <taxon>Bacilli</taxon>
        <taxon>Bacillales</taxon>
        <taxon>Staphylococcaceae</taxon>
        <taxon>Staphylococcus</taxon>
    </lineage>
</organism>
<dbReference type="Pfam" id="PF13365">
    <property type="entry name" value="Trypsin_2"/>
    <property type="match status" value="1"/>
</dbReference>
<name>A0A380FV93_9STAP</name>
<sequence>MWKSKFGKSLIASAIIGATVLGYTVHHDEAKAVETNYYYDGIQSSGYQAYLKAKKISNNNISIQYYPNAAQNNLKAVGRVSNWNGWKVGKPEYKGQDSMGTGTVIGAHTFITNAHVIDDRFGRAAAPKYIKFQMNRDGNRIPYSFQASEVIKVPQYDIAIVHTKENMAKYVKPVRIATDAEINKLKFNTPLYSLGYPWQYGDNTKPYFNKLRVTQFSSNGTEIQTKDIFRSGASGSPMLNSSFNTMYGLRTYGYNLMGGSSDAYAKQEMSGGESFKGYAGRFVRQHIK</sequence>
<reference evidence="8 10" key="1">
    <citation type="submission" date="2018-06" db="EMBL/GenBank/DDBJ databases">
        <authorList>
            <consortium name="Pathogen Informatics"/>
            <person name="Doyle S."/>
        </authorList>
    </citation>
    <scope>NUCLEOTIDE SEQUENCE [LARGE SCALE GENOMIC DNA]</scope>
    <source>
        <strain evidence="8 10">NCTC13830</strain>
    </source>
</reference>
<dbReference type="OrthoDB" id="2396730at2"/>
<feature type="active site" description="Charge relay system" evidence="6">
    <location>
        <position position="115"/>
    </location>
</feature>
<dbReference type="Proteomes" id="UP000297598">
    <property type="component" value="Unassembled WGS sequence"/>
</dbReference>
<comment type="similarity">
    <text evidence="1 7">Belongs to the peptidase S1B family.</text>
</comment>
<evidence type="ECO:0000256" key="1">
    <source>
        <dbReference type="ARBA" id="ARBA00008764"/>
    </source>
</evidence>
<feature type="active site" description="Charge relay system" evidence="6">
    <location>
        <position position="234"/>
    </location>
</feature>
<proteinExistence type="inferred from homology"/>
<keyword evidence="5 7" id="KW-0720">Serine protease</keyword>
<dbReference type="InterPro" id="IPR043504">
    <property type="entry name" value="Peptidase_S1_PA_chymotrypsin"/>
</dbReference>
<feature type="active site" description="Charge relay system" evidence="6">
    <location>
        <position position="157"/>
    </location>
</feature>
<dbReference type="EC" id="3.4.21.-" evidence="7"/>
<evidence type="ECO:0000256" key="3">
    <source>
        <dbReference type="ARBA" id="ARBA00022729"/>
    </source>
</evidence>
<dbReference type="Gene3D" id="2.40.10.10">
    <property type="entry name" value="Trypsin-like serine proteases"/>
    <property type="match status" value="2"/>
</dbReference>
<keyword evidence="4 7" id="KW-0378">Hydrolase</keyword>
<dbReference type="RefSeq" id="WP_103298833.1">
    <property type="nucleotide sequence ID" value="NZ_PPQT01000120.1"/>
</dbReference>
<dbReference type="EMBL" id="UHDO01000001">
    <property type="protein sequence ID" value="SUM42635.1"/>
    <property type="molecule type" value="Genomic_DNA"/>
</dbReference>
<keyword evidence="2 7" id="KW-0645">Protease</keyword>
<evidence type="ECO:0000313" key="8">
    <source>
        <dbReference type="EMBL" id="SUM42635.1"/>
    </source>
</evidence>
<dbReference type="AlphaFoldDB" id="A0A380FV93"/>
<dbReference type="GO" id="GO:0008236">
    <property type="term" value="F:serine-type peptidase activity"/>
    <property type="evidence" value="ECO:0007669"/>
    <property type="project" value="UniProtKB-KW"/>
</dbReference>
<evidence type="ECO:0000256" key="7">
    <source>
        <dbReference type="RuleBase" id="RU004296"/>
    </source>
</evidence>
<dbReference type="GO" id="GO:0006508">
    <property type="term" value="P:proteolysis"/>
    <property type="evidence" value="ECO:0007669"/>
    <property type="project" value="UniProtKB-KW"/>
</dbReference>
<dbReference type="InterPro" id="IPR009003">
    <property type="entry name" value="Peptidase_S1_PA"/>
</dbReference>
<gene>
    <name evidence="8" type="primary">splF</name>
    <name evidence="9" type="ORF">BJR09_07325</name>
    <name evidence="8" type="ORF">NCTC13830_00155</name>
</gene>
<dbReference type="PRINTS" id="PR00839">
    <property type="entry name" value="V8PROTEASE"/>
</dbReference>
<evidence type="ECO:0000313" key="10">
    <source>
        <dbReference type="Proteomes" id="UP000254047"/>
    </source>
</evidence>
<keyword evidence="3" id="KW-0732">Signal</keyword>
<dbReference type="InterPro" id="IPR008256">
    <property type="entry name" value="Peptidase_S1B"/>
</dbReference>
<evidence type="ECO:0000256" key="5">
    <source>
        <dbReference type="ARBA" id="ARBA00022825"/>
    </source>
</evidence>
<dbReference type="EMBL" id="SRLS01000010">
    <property type="protein sequence ID" value="TGE17056.1"/>
    <property type="molecule type" value="Genomic_DNA"/>
</dbReference>
<evidence type="ECO:0000313" key="11">
    <source>
        <dbReference type="Proteomes" id="UP000297598"/>
    </source>
</evidence>
<dbReference type="SUPFAM" id="SSF50494">
    <property type="entry name" value="Trypsin-like serine proteases"/>
    <property type="match status" value="1"/>
</dbReference>
<dbReference type="Proteomes" id="UP000254047">
    <property type="component" value="Unassembled WGS sequence"/>
</dbReference>
<reference evidence="9 11" key="2">
    <citation type="submission" date="2019-04" db="EMBL/GenBank/DDBJ databases">
        <title>Genomic characterization of Staphylococcus petrasii strains.</title>
        <authorList>
            <person name="Vrbovska V."/>
            <person name="Kovarovic V."/>
            <person name="Maslanova I."/>
            <person name="Indrakova A."/>
            <person name="Petras P."/>
            <person name="Sedo O."/>
            <person name="Svec P."/>
            <person name="Fisarova L."/>
            <person name="Sedlacek I."/>
            <person name="Doskar J."/>
            <person name="Pantucek R."/>
        </authorList>
    </citation>
    <scope>NUCLEOTIDE SEQUENCE [LARGE SCALE GENOMIC DNA]</scope>
    <source>
        <strain evidence="9 11">P5404</strain>
    </source>
</reference>
<evidence type="ECO:0000256" key="6">
    <source>
        <dbReference type="PIRSR" id="PIRSR608256-1"/>
    </source>
</evidence>
<evidence type="ECO:0000256" key="4">
    <source>
        <dbReference type="ARBA" id="ARBA00022801"/>
    </source>
</evidence>
<protein>
    <recommendedName>
        <fullName evidence="7">Serine protease</fullName>
        <ecNumber evidence="7">3.4.21.-</ecNumber>
    </recommendedName>
</protein>
<evidence type="ECO:0000313" key="9">
    <source>
        <dbReference type="EMBL" id="TGE17056.1"/>
    </source>
</evidence>
<evidence type="ECO:0000256" key="2">
    <source>
        <dbReference type="ARBA" id="ARBA00022670"/>
    </source>
</evidence>
<keyword evidence="11" id="KW-1185">Reference proteome</keyword>